<dbReference type="EMBL" id="RQFP01000001">
    <property type="protein sequence ID" value="TGK95578.1"/>
    <property type="molecule type" value="Genomic_DNA"/>
</dbReference>
<name>A0A2M9XZ14_9LEPT</name>
<dbReference type="RefSeq" id="WP_100791788.1">
    <property type="nucleotide sequence ID" value="NZ_NPDQ01000007.1"/>
</dbReference>
<comment type="caution">
    <text evidence="1">The sequence shown here is derived from an EMBL/GenBank/DDBJ whole genome shotgun (WGS) entry which is preliminary data.</text>
</comment>
<accession>A0A2M9XZ14</accession>
<dbReference type="OrthoDB" id="325812at2"/>
<keyword evidence="2" id="KW-1185">Reference proteome</keyword>
<dbReference type="NCBIfam" id="NF047816">
    <property type="entry name" value="LIC12231_lipo"/>
    <property type="match status" value="1"/>
</dbReference>
<organism evidence="1 2">
    <name type="scientific">Leptospira brenneri</name>
    <dbReference type="NCBI Taxonomy" id="2023182"/>
    <lineage>
        <taxon>Bacteria</taxon>
        <taxon>Pseudomonadati</taxon>
        <taxon>Spirochaetota</taxon>
        <taxon>Spirochaetia</taxon>
        <taxon>Leptospirales</taxon>
        <taxon>Leptospiraceae</taxon>
        <taxon>Leptospira</taxon>
    </lineage>
</organism>
<evidence type="ECO:0000313" key="2">
    <source>
        <dbReference type="Proteomes" id="UP000297891"/>
    </source>
</evidence>
<reference evidence="1" key="1">
    <citation type="journal article" date="2019" name="PLoS Negl. Trop. Dis.">
        <title>Revisiting the worldwide diversity of Leptospira species in the environment.</title>
        <authorList>
            <person name="Vincent A.T."/>
            <person name="Schiettekatte O."/>
            <person name="Bourhy P."/>
            <person name="Veyrier F.J."/>
            <person name="Picardeau M."/>
        </authorList>
    </citation>
    <scope>NUCLEOTIDE SEQUENCE [LARGE SCALE GENOMIC DNA]</scope>
    <source>
        <strain evidence="1">201800277</strain>
    </source>
</reference>
<proteinExistence type="predicted"/>
<dbReference type="Proteomes" id="UP000297891">
    <property type="component" value="Unassembled WGS sequence"/>
</dbReference>
<sequence>MKFIHLIFLFVLTFSSCITSYRDYPTIDAPTKSSSPSKLKLFYHLEPFPILEFGGYAALKSVFKTKLNSQFNETEEIFDPKVIPQKGIYCRVVTQWAPVSAQTLIFGYLSIATATLLPAWSSNEGFDVTYSLYKDGQKVKDFTYTPRRSVFLWLFSLPVIWVNLFTASEEEVFKATSYQFIEDAKPYLNEL</sequence>
<dbReference type="PROSITE" id="PS51257">
    <property type="entry name" value="PROKAR_LIPOPROTEIN"/>
    <property type="match status" value="1"/>
</dbReference>
<protein>
    <recommendedName>
        <fullName evidence="3">Lipoprotein</fullName>
    </recommendedName>
</protein>
<evidence type="ECO:0000313" key="1">
    <source>
        <dbReference type="EMBL" id="TGK95578.1"/>
    </source>
</evidence>
<evidence type="ECO:0008006" key="3">
    <source>
        <dbReference type="Google" id="ProtNLM"/>
    </source>
</evidence>
<gene>
    <name evidence="1" type="ORF">EHQ30_02775</name>
</gene>
<dbReference type="AlphaFoldDB" id="A0A2M9XZ14"/>